<proteinExistence type="predicted"/>
<feature type="region of interest" description="Disordered" evidence="1">
    <location>
        <begin position="958"/>
        <end position="1061"/>
    </location>
</feature>
<feature type="compositionally biased region" description="Low complexity" evidence="1">
    <location>
        <begin position="594"/>
        <end position="609"/>
    </location>
</feature>
<accession>T1J609</accession>
<feature type="region of interest" description="Disordered" evidence="1">
    <location>
        <begin position="409"/>
        <end position="428"/>
    </location>
</feature>
<dbReference type="EnsemblMetazoa" id="SMAR009073-RA">
    <property type="protein sequence ID" value="SMAR009073-PA"/>
    <property type="gene ID" value="SMAR009073"/>
</dbReference>
<dbReference type="OMA" id="NWINEWA"/>
<dbReference type="Gene3D" id="2.60.200.20">
    <property type="match status" value="1"/>
</dbReference>
<feature type="compositionally biased region" description="Basic and acidic residues" evidence="1">
    <location>
        <begin position="698"/>
        <end position="708"/>
    </location>
</feature>
<evidence type="ECO:0000259" key="2">
    <source>
        <dbReference type="PROSITE" id="PS50006"/>
    </source>
</evidence>
<evidence type="ECO:0000256" key="1">
    <source>
        <dbReference type="SAM" id="MobiDB-lite"/>
    </source>
</evidence>
<feature type="compositionally biased region" description="Polar residues" evidence="1">
    <location>
        <begin position="537"/>
        <end position="547"/>
    </location>
</feature>
<dbReference type="HOGENOM" id="CLU_255138_0_0_1"/>
<dbReference type="PANTHER" id="PTHR15715">
    <property type="entry name" value="CENTROSOMAL PROTEIN OF 170 KDA"/>
    <property type="match status" value="1"/>
</dbReference>
<keyword evidence="4" id="KW-1185">Reference proteome</keyword>
<feature type="region of interest" description="Disordered" evidence="1">
    <location>
        <begin position="271"/>
        <end position="321"/>
    </location>
</feature>
<protein>
    <recommendedName>
        <fullName evidence="2">FHA domain-containing protein</fullName>
    </recommendedName>
</protein>
<feature type="compositionally biased region" description="Polar residues" evidence="1">
    <location>
        <begin position="970"/>
        <end position="979"/>
    </location>
</feature>
<dbReference type="CDD" id="cd22704">
    <property type="entry name" value="FHA_Cep170"/>
    <property type="match status" value="1"/>
</dbReference>
<feature type="compositionally biased region" description="Low complexity" evidence="1">
    <location>
        <begin position="1040"/>
        <end position="1054"/>
    </location>
</feature>
<feature type="region of interest" description="Disordered" evidence="1">
    <location>
        <begin position="690"/>
        <end position="717"/>
    </location>
</feature>
<feature type="compositionally biased region" description="Polar residues" evidence="1">
    <location>
        <begin position="995"/>
        <end position="1006"/>
    </location>
</feature>
<organism evidence="3 4">
    <name type="scientific">Strigamia maritima</name>
    <name type="common">European centipede</name>
    <name type="synonym">Geophilus maritimus</name>
    <dbReference type="NCBI Taxonomy" id="126957"/>
    <lineage>
        <taxon>Eukaryota</taxon>
        <taxon>Metazoa</taxon>
        <taxon>Ecdysozoa</taxon>
        <taxon>Arthropoda</taxon>
        <taxon>Myriapoda</taxon>
        <taxon>Chilopoda</taxon>
        <taxon>Pleurostigmophora</taxon>
        <taxon>Geophilomorpha</taxon>
        <taxon>Linotaeniidae</taxon>
        <taxon>Strigamia</taxon>
    </lineage>
</organism>
<feature type="compositionally biased region" description="Basic and acidic residues" evidence="1">
    <location>
        <begin position="981"/>
        <end position="992"/>
    </location>
</feature>
<reference evidence="4" key="1">
    <citation type="submission" date="2011-05" db="EMBL/GenBank/DDBJ databases">
        <authorList>
            <person name="Richards S.R."/>
            <person name="Qu J."/>
            <person name="Jiang H."/>
            <person name="Jhangiani S.N."/>
            <person name="Agravi P."/>
            <person name="Goodspeed R."/>
            <person name="Gross S."/>
            <person name="Mandapat C."/>
            <person name="Jackson L."/>
            <person name="Mathew T."/>
            <person name="Pu L."/>
            <person name="Thornton R."/>
            <person name="Saada N."/>
            <person name="Wilczek-Boney K.B."/>
            <person name="Lee S."/>
            <person name="Kovar C."/>
            <person name="Wu Y."/>
            <person name="Scherer S.E."/>
            <person name="Worley K.C."/>
            <person name="Muzny D.M."/>
            <person name="Gibbs R."/>
        </authorList>
    </citation>
    <scope>NUCLEOTIDE SEQUENCE</scope>
    <source>
        <strain evidence="4">Brora</strain>
    </source>
</reference>
<dbReference type="InterPro" id="IPR051176">
    <property type="entry name" value="Cent_Immune-Sig_Mod"/>
</dbReference>
<evidence type="ECO:0000313" key="4">
    <source>
        <dbReference type="Proteomes" id="UP000014500"/>
    </source>
</evidence>
<dbReference type="PANTHER" id="PTHR15715:SF47">
    <property type="entry name" value="FHA DOMAIN-CONTAINING PROTEIN"/>
    <property type="match status" value="1"/>
</dbReference>
<name>T1J609_STRMM</name>
<dbReference type="SMART" id="SM00240">
    <property type="entry name" value="FHA"/>
    <property type="match status" value="1"/>
</dbReference>
<feature type="region of interest" description="Disordered" evidence="1">
    <location>
        <begin position="532"/>
        <end position="645"/>
    </location>
</feature>
<feature type="region of interest" description="Disordered" evidence="1">
    <location>
        <begin position="106"/>
        <end position="141"/>
    </location>
</feature>
<reference evidence="3" key="2">
    <citation type="submission" date="2015-02" db="UniProtKB">
        <authorList>
            <consortium name="EnsemblMetazoa"/>
        </authorList>
    </citation>
    <scope>IDENTIFICATION</scope>
</reference>
<dbReference type="InterPro" id="IPR000253">
    <property type="entry name" value="FHA_dom"/>
</dbReference>
<feature type="region of interest" description="Disordered" evidence="1">
    <location>
        <begin position="832"/>
        <end position="851"/>
    </location>
</feature>
<feature type="compositionally biased region" description="Low complexity" evidence="1">
    <location>
        <begin position="911"/>
        <end position="926"/>
    </location>
</feature>
<feature type="compositionally biased region" description="Polar residues" evidence="1">
    <location>
        <begin position="885"/>
        <end position="899"/>
    </location>
</feature>
<feature type="domain" description="FHA" evidence="2">
    <location>
        <begin position="24"/>
        <end position="74"/>
    </location>
</feature>
<feature type="region of interest" description="Disordered" evidence="1">
    <location>
        <begin position="877"/>
        <end position="938"/>
    </location>
</feature>
<dbReference type="PROSITE" id="PS50006">
    <property type="entry name" value="FHA_DOMAIN"/>
    <property type="match status" value="1"/>
</dbReference>
<dbReference type="eggNOG" id="ENOG502S7UV">
    <property type="taxonomic scope" value="Eukaryota"/>
</dbReference>
<dbReference type="STRING" id="126957.T1J609"/>
<feature type="compositionally biased region" description="Polar residues" evidence="1">
    <location>
        <begin position="555"/>
        <end position="565"/>
    </location>
</feature>
<dbReference type="Proteomes" id="UP000014500">
    <property type="component" value="Unassembled WGS sequence"/>
</dbReference>
<dbReference type="InterPro" id="IPR008984">
    <property type="entry name" value="SMAD_FHA_dom_sf"/>
</dbReference>
<evidence type="ECO:0000313" key="3">
    <source>
        <dbReference type="EnsemblMetazoa" id="SMAR009073-PA"/>
    </source>
</evidence>
<dbReference type="Pfam" id="PF00498">
    <property type="entry name" value="FHA"/>
    <property type="match status" value="1"/>
</dbReference>
<sequence length="1388" mass="153452">MSNEVQWVLVSQSGAQYPLPQTMIFLGREECDVTLQSRSVDKRHAVITYDHYEKRFKVKDLNSVNGTYVNDLRIPEQTYMKLEHTDAIRFGYDPTVYHIHSLQRPGHVADNSDSYPDKPISKDGSISTYESDETQDKQLDNGENIKMVLEEDFLSTSSSMTSSLAADITTDLCNNTVDIPTNRLLGCAQQGDPDGRQSAHTENHSLSRNASSHLIQTRALLPMNSGQSQILLLHNSFSVAVGPDQAFPEVLSVAAGIGKCKLEPASSNTSLQSAFSGDSLDQLGDNGVGTDKQERLPANKLDQCGNNSVKGAKKSKKSSDPVVVTSESLATIQADEATSPSSSFHRVPPTAFTIDFDDMRETNKNKKFDIKDSISKFAPQKSEIERLGHRRNSSLGKVDEHKVLELFSGENGDHDSRKFSSKCKGDQLSPELGSEKNYIISNHKKIGNLRRGYHSEGYFSSDQDDDLSAKSELVILKRTKLTDKDSVQISRYAQQHIANKNKLKNKETNRCVNSSAAFLINKMLNSNVKELPPASARKNSSPSSRTSDFVPVSNKDMSNFSQSPTNDEKKVSRPTALPVRSSHGERNSPSRCEGSPSRRGISPGSSPGRLASPGRRRSPGKMGTDDTKENVSESGTYTIDKESPNLELEEARRNIDRVFGITVEENENDDEEVEAVISGPRAPFLQEMRESQFSPESESSKSKAESLSKKSSQKSSPLWTPELSVFRTLSNSAASNGLKLHFSDKPRPRRKLPTPPVDKLPFTLAINRNSDILEDGASSGSDIITNKTLHVTTPTDAAFDTERHLRETETLVSAMEARMDHHKSLLLAMGGSYESRDSGGESDVDTSTASYDKSLKQDKNIGKRLSSQLKAKLKELDNAMHRSSVRSPSQRTIGTQAQEQDVAPFSDNETVSVASDISSSSDISGSPKPNRKRSEKLQPMMKFNRAFSLRRARLGYCSDGGEEKTKPVVSRTSSVAVQNRSKKEEKKMEPASKVRPTTSVSANLSRNDGGRFSLRTPKNTKSVSSGKSEESVRSRPRNVGSRSTGTRSNSTLSSKETEMKNWKRRKEYDPMKAAAAGRKKETVKKSVSKEPISQLAPVNLQRSASFHGSEVLRVRKVAYLSEDNMMPGTEQEAVINAVCQDDDDEEDFDFNPAMQGELCGQSSSKSISVTDDEYPNEYLKRGHTDTAWNSARAVPTGTRDRHNKNKFEALDNLVITTIHQLSSKLCTQTESVLRKVKDQTAATSDGPHYLQDWINNFSSPDTPMSPNARNTSRELAGTLKNLKKLEKGLQVLDNLISNSSKKCNGTQEDEKKKCALRMKEVKIYYRDIDLEIVKVNAGRKGKLPILKKHGVLAVGKHNLEKDSTVWSLLEFSSACTSRFRGSAFARLH</sequence>
<dbReference type="EMBL" id="JH431869">
    <property type="status" value="NOT_ANNOTATED_CDS"/>
    <property type="molecule type" value="Genomic_DNA"/>
</dbReference>
<dbReference type="SUPFAM" id="SSF49879">
    <property type="entry name" value="SMAD/FHA domain"/>
    <property type="match status" value="1"/>
</dbReference>